<sequence>MPDVPALCVRVSKACAMLGIGKTMFYELVDAGEIETLKIGRATLVTVSSLERLVTSRLGK</sequence>
<keyword evidence="3" id="KW-1185">Reference proteome</keyword>
<organism evidence="2 3">
    <name type="scientific">Sphingobium nicotianae</name>
    <dbReference type="NCBI Taxonomy" id="2782607"/>
    <lineage>
        <taxon>Bacteria</taxon>
        <taxon>Pseudomonadati</taxon>
        <taxon>Pseudomonadota</taxon>
        <taxon>Alphaproteobacteria</taxon>
        <taxon>Sphingomonadales</taxon>
        <taxon>Sphingomonadaceae</taxon>
        <taxon>Sphingobium</taxon>
    </lineage>
</organism>
<name>A0A9X1IPD9_9SPHN</name>
<reference evidence="2" key="1">
    <citation type="submission" date="2021-05" db="EMBL/GenBank/DDBJ databases">
        <title>Genome of Sphingobium sp. strain.</title>
        <authorList>
            <person name="Fan R."/>
        </authorList>
    </citation>
    <scope>NUCLEOTIDE SEQUENCE</scope>
    <source>
        <strain evidence="2">H33</strain>
    </source>
</reference>
<dbReference type="EMBL" id="JAHGAW010000002">
    <property type="protein sequence ID" value="MBT2186103.1"/>
    <property type="molecule type" value="Genomic_DNA"/>
</dbReference>
<evidence type="ECO:0000259" key="1">
    <source>
        <dbReference type="Pfam" id="PF12728"/>
    </source>
</evidence>
<feature type="domain" description="Helix-turn-helix" evidence="1">
    <location>
        <begin position="11"/>
        <end position="57"/>
    </location>
</feature>
<comment type="caution">
    <text evidence="2">The sequence shown here is derived from an EMBL/GenBank/DDBJ whole genome shotgun (WGS) entry which is preliminary data.</text>
</comment>
<dbReference type="RefSeq" id="WP_214621843.1">
    <property type="nucleotide sequence ID" value="NZ_JAHGAW010000002.1"/>
</dbReference>
<dbReference type="Proteomes" id="UP001138757">
    <property type="component" value="Unassembled WGS sequence"/>
</dbReference>
<dbReference type="InterPro" id="IPR041657">
    <property type="entry name" value="HTH_17"/>
</dbReference>
<proteinExistence type="predicted"/>
<gene>
    <name evidence="2" type="ORF">KK488_04005</name>
</gene>
<dbReference type="Pfam" id="PF12728">
    <property type="entry name" value="HTH_17"/>
    <property type="match status" value="1"/>
</dbReference>
<protein>
    <submittedName>
        <fullName evidence="2">Helix-turn-helix domain-containing protein</fullName>
    </submittedName>
</protein>
<evidence type="ECO:0000313" key="2">
    <source>
        <dbReference type="EMBL" id="MBT2186103.1"/>
    </source>
</evidence>
<evidence type="ECO:0000313" key="3">
    <source>
        <dbReference type="Proteomes" id="UP001138757"/>
    </source>
</evidence>
<accession>A0A9X1IPD9</accession>
<dbReference type="AlphaFoldDB" id="A0A9X1IPD9"/>